<dbReference type="CDD" id="cd02440">
    <property type="entry name" value="AdoMet_MTases"/>
    <property type="match status" value="1"/>
</dbReference>
<reference evidence="10" key="1">
    <citation type="submission" date="2022-01" db="EMBL/GenBank/DDBJ databases">
        <title>Genome Sequence Resource for Two Populations of Ditylenchus destructor, the Migratory Endoparasitic Phytonematode.</title>
        <authorList>
            <person name="Zhang H."/>
            <person name="Lin R."/>
            <person name="Xie B."/>
        </authorList>
    </citation>
    <scope>NUCLEOTIDE SEQUENCE</scope>
    <source>
        <strain evidence="10">BazhouSP</strain>
    </source>
</reference>
<evidence type="ECO:0000313" key="11">
    <source>
        <dbReference type="Proteomes" id="UP001201812"/>
    </source>
</evidence>
<comment type="catalytic activity">
    <reaction evidence="7">
        <text>[protein]-L-isoaspartate + S-adenosyl-L-methionine = [protein]-L-isoaspartate alpha-methyl ester + S-adenosyl-L-homocysteine</text>
        <dbReference type="Rhea" id="RHEA:12705"/>
        <dbReference type="Rhea" id="RHEA-COMP:12143"/>
        <dbReference type="Rhea" id="RHEA-COMP:12144"/>
        <dbReference type="ChEBI" id="CHEBI:57856"/>
        <dbReference type="ChEBI" id="CHEBI:59789"/>
        <dbReference type="ChEBI" id="CHEBI:90596"/>
        <dbReference type="ChEBI" id="CHEBI:90598"/>
        <dbReference type="EC" id="2.1.1.77"/>
    </reaction>
    <physiologicalReaction direction="left-to-right" evidence="7">
        <dbReference type="Rhea" id="RHEA:12706"/>
    </physiologicalReaction>
</comment>
<keyword evidence="4 8" id="KW-0489">Methyltransferase</keyword>
<feature type="transmembrane region" description="Helical" evidence="9">
    <location>
        <begin position="21"/>
        <end position="40"/>
    </location>
</feature>
<dbReference type="PANTHER" id="PTHR11579">
    <property type="entry name" value="PROTEIN-L-ISOASPARTATE O-METHYLTRANSFERASE"/>
    <property type="match status" value="1"/>
</dbReference>
<keyword evidence="5 8" id="KW-0808">Transferase</keyword>
<dbReference type="GO" id="GO:0004719">
    <property type="term" value="F:protein-L-isoaspartate (D-aspartate) O-methyltransferase activity"/>
    <property type="evidence" value="ECO:0007669"/>
    <property type="project" value="UniProtKB-UniRule"/>
</dbReference>
<dbReference type="EMBL" id="JAKKPZ010000001">
    <property type="protein sequence ID" value="KAI1728099.1"/>
    <property type="molecule type" value="Genomic_DNA"/>
</dbReference>
<keyword evidence="9" id="KW-0812">Transmembrane</keyword>
<evidence type="ECO:0000313" key="10">
    <source>
        <dbReference type="EMBL" id="KAI1728099.1"/>
    </source>
</evidence>
<keyword evidence="9" id="KW-1133">Transmembrane helix</keyword>
<evidence type="ECO:0000256" key="1">
    <source>
        <dbReference type="ARBA" id="ARBA00004496"/>
    </source>
</evidence>
<organism evidence="10 11">
    <name type="scientific">Ditylenchus destructor</name>
    <dbReference type="NCBI Taxonomy" id="166010"/>
    <lineage>
        <taxon>Eukaryota</taxon>
        <taxon>Metazoa</taxon>
        <taxon>Ecdysozoa</taxon>
        <taxon>Nematoda</taxon>
        <taxon>Chromadorea</taxon>
        <taxon>Rhabditida</taxon>
        <taxon>Tylenchina</taxon>
        <taxon>Tylenchomorpha</taxon>
        <taxon>Sphaerularioidea</taxon>
        <taxon>Anguinidae</taxon>
        <taxon>Anguininae</taxon>
        <taxon>Ditylenchus</taxon>
    </lineage>
</organism>
<dbReference type="EC" id="2.1.1.77" evidence="8"/>
<dbReference type="Pfam" id="PF01135">
    <property type="entry name" value="PCMT"/>
    <property type="match status" value="1"/>
</dbReference>
<comment type="caution">
    <text evidence="10">The sequence shown here is derived from an EMBL/GenBank/DDBJ whole genome shotgun (WGS) entry which is preliminary data.</text>
</comment>
<dbReference type="PROSITE" id="PS01279">
    <property type="entry name" value="PCMT"/>
    <property type="match status" value="1"/>
</dbReference>
<evidence type="ECO:0000256" key="5">
    <source>
        <dbReference type="ARBA" id="ARBA00022679"/>
    </source>
</evidence>
<dbReference type="Gene3D" id="3.40.50.150">
    <property type="entry name" value="Vaccinia Virus protein VP39"/>
    <property type="match status" value="1"/>
</dbReference>
<comment type="subcellular location">
    <subcellularLocation>
        <location evidence="1">Cytoplasm</location>
    </subcellularLocation>
</comment>
<name>A0AAD4NIE0_9BILA</name>
<protein>
    <recommendedName>
        <fullName evidence="8">Protein-L-isoaspartate O-methyltransferase</fullName>
        <ecNumber evidence="8">2.1.1.77</ecNumber>
    </recommendedName>
</protein>
<dbReference type="GO" id="GO:0005737">
    <property type="term" value="C:cytoplasm"/>
    <property type="evidence" value="ECO:0007669"/>
    <property type="project" value="UniProtKB-SubCell"/>
</dbReference>
<keyword evidence="3" id="KW-0963">Cytoplasm</keyword>
<keyword evidence="6 8" id="KW-0949">S-adenosyl-L-methionine</keyword>
<dbReference type="SUPFAM" id="SSF53335">
    <property type="entry name" value="S-adenosyl-L-methionine-dependent methyltransferases"/>
    <property type="match status" value="1"/>
</dbReference>
<evidence type="ECO:0000256" key="8">
    <source>
        <dbReference type="RuleBase" id="RU003802"/>
    </source>
</evidence>
<evidence type="ECO:0000256" key="2">
    <source>
        <dbReference type="ARBA" id="ARBA00005369"/>
    </source>
</evidence>
<evidence type="ECO:0000256" key="9">
    <source>
        <dbReference type="SAM" id="Phobius"/>
    </source>
</evidence>
<evidence type="ECO:0000256" key="3">
    <source>
        <dbReference type="ARBA" id="ARBA00022490"/>
    </source>
</evidence>
<keyword evidence="11" id="KW-1185">Reference proteome</keyword>
<keyword evidence="9" id="KW-0472">Membrane</keyword>
<dbReference type="AlphaFoldDB" id="A0AAD4NIE0"/>
<proteinExistence type="inferred from homology"/>
<dbReference type="InterPro" id="IPR029063">
    <property type="entry name" value="SAM-dependent_MTases_sf"/>
</dbReference>
<accession>A0AAD4NIE0</accession>
<sequence>MYPIFEYQVKTTSTIQITTRLIFAAVLNILAATPAAAQLYSCPRSLSSRSSEMSFYNSFPKAQIQLVENLARCGTFKSENVKKALLSVDRGDFTTGSPYMDSPQSIGFGATISAPHMHAAALEQLESFVMRNNSRVLDVGSGSGYLAACFAKMVGAGGKVIGIDHIDELVQQSEKNIRKHNADLLDSGTLKLVIGDGRLGYPSEAPYDAIHVGAAATEMPKELVEQLAVNGRMVIPVGKYGNQKFIQVDKISPTEIRQKTIAAVIYVPLTSREQQLGQPN</sequence>
<gene>
    <name evidence="10" type="ORF">DdX_00253</name>
</gene>
<comment type="similarity">
    <text evidence="2 8">Belongs to the methyltransferase superfamily. L-isoaspartyl/D-aspartyl protein methyltransferase family.</text>
</comment>
<dbReference type="PANTHER" id="PTHR11579:SF0">
    <property type="entry name" value="PROTEIN-L-ISOASPARTATE(D-ASPARTATE) O-METHYLTRANSFERASE"/>
    <property type="match status" value="1"/>
</dbReference>
<dbReference type="FunFam" id="3.40.50.150:FF:000027">
    <property type="entry name" value="Protein-L-isoaspartate O-methyltransferase"/>
    <property type="match status" value="1"/>
</dbReference>
<evidence type="ECO:0000256" key="6">
    <source>
        <dbReference type="ARBA" id="ARBA00022691"/>
    </source>
</evidence>
<evidence type="ECO:0000256" key="4">
    <source>
        <dbReference type="ARBA" id="ARBA00022603"/>
    </source>
</evidence>
<dbReference type="Proteomes" id="UP001201812">
    <property type="component" value="Unassembled WGS sequence"/>
</dbReference>
<dbReference type="InterPro" id="IPR000682">
    <property type="entry name" value="PCMT"/>
</dbReference>
<dbReference type="GO" id="GO:0032259">
    <property type="term" value="P:methylation"/>
    <property type="evidence" value="ECO:0007669"/>
    <property type="project" value="UniProtKB-KW"/>
</dbReference>
<dbReference type="NCBIfam" id="TIGR00080">
    <property type="entry name" value="pimt"/>
    <property type="match status" value="1"/>
</dbReference>
<evidence type="ECO:0000256" key="7">
    <source>
        <dbReference type="ARBA" id="ARBA00035815"/>
    </source>
</evidence>